<gene>
    <name evidence="2" type="ORF">MGR_2903</name>
</gene>
<dbReference type="InterPro" id="IPR038268">
    <property type="entry name" value="RHH_sf"/>
</dbReference>
<protein>
    <recommendedName>
        <fullName evidence="1">Ribbon-helix-helix domain-containing protein</fullName>
    </recommendedName>
</protein>
<dbReference type="Gene3D" id="1.10.3990.20">
    <property type="entry name" value="protein bp1543"/>
    <property type="match status" value="1"/>
</dbReference>
<evidence type="ECO:0000259" key="1">
    <source>
        <dbReference type="Pfam" id="PF13467"/>
    </source>
</evidence>
<evidence type="ECO:0000313" key="2">
    <source>
        <dbReference type="EMBL" id="CAM74340.1"/>
    </source>
</evidence>
<feature type="domain" description="Ribbon-helix-helix" evidence="1">
    <location>
        <begin position="3"/>
        <end position="63"/>
    </location>
</feature>
<dbReference type="AlphaFoldDB" id="A4TUN3"/>
<dbReference type="EMBL" id="CU459003">
    <property type="protein sequence ID" value="CAM74340.1"/>
    <property type="molecule type" value="Genomic_DNA"/>
</dbReference>
<organism evidence="2">
    <name type="scientific">Magnetospirillum gryphiswaldense</name>
    <dbReference type="NCBI Taxonomy" id="55518"/>
    <lineage>
        <taxon>Bacteria</taxon>
        <taxon>Pseudomonadati</taxon>
        <taxon>Pseudomonadota</taxon>
        <taxon>Alphaproteobacteria</taxon>
        <taxon>Rhodospirillales</taxon>
        <taxon>Rhodospirillaceae</taxon>
        <taxon>Magnetospirillum</taxon>
    </lineage>
</organism>
<sequence>MLKKHSIIIAGHASSITMEPAFWDELKKISERDGVSINQLVSVIDTDRDGNLSSAIRLFVLNDLKKRLAAD</sequence>
<reference evidence="2" key="1">
    <citation type="journal article" date="2007" name="J. Bacteriol.">
        <title>Comparative genome analysis of four magnetotactic bacteria reveals a complex set of group-specific genes implicated in magnetosome biomineralization and function.</title>
        <authorList>
            <person name="Richter M."/>
            <person name="Kube M."/>
            <person name="Bazylinski D.A."/>
            <person name="Lombardot T."/>
            <person name="Gloeckner F.O."/>
            <person name="Reinhardt R."/>
            <person name="Schueler D."/>
        </authorList>
    </citation>
    <scope>NUCLEOTIDE SEQUENCE</scope>
    <source>
        <strain evidence="2">MSR-1</strain>
    </source>
</reference>
<dbReference type="Pfam" id="PF13467">
    <property type="entry name" value="RHH_4"/>
    <property type="match status" value="1"/>
</dbReference>
<dbReference type="InterPro" id="IPR027373">
    <property type="entry name" value="RHH_dom"/>
</dbReference>
<accession>A4TUN3</accession>
<dbReference type="RefSeq" id="WP_024079796.1">
    <property type="nucleotide sequence ID" value="NZ_CP027527.1"/>
</dbReference>
<name>A4TUN3_9PROT</name>
<proteinExistence type="predicted"/>